<proteinExistence type="predicted"/>
<name>A0A8T0FC84_ARGBR</name>
<accession>A0A8T0FC84</accession>
<evidence type="ECO:0000313" key="1">
    <source>
        <dbReference type="EMBL" id="KAF8787039.1"/>
    </source>
</evidence>
<reference evidence="1" key="1">
    <citation type="journal article" date="2020" name="bioRxiv">
        <title>Chromosome-level reference genome of the European wasp spider Argiope bruennichi: a resource for studies on range expansion and evolutionary adaptation.</title>
        <authorList>
            <person name="Sheffer M.M."/>
            <person name="Hoppe A."/>
            <person name="Krehenwinkel H."/>
            <person name="Uhl G."/>
            <person name="Kuss A.W."/>
            <person name="Jensen L."/>
            <person name="Jensen C."/>
            <person name="Gillespie R.G."/>
            <person name="Hoff K.J."/>
            <person name="Prost S."/>
        </authorList>
    </citation>
    <scope>NUCLEOTIDE SEQUENCE</scope>
</reference>
<evidence type="ECO:0000313" key="2">
    <source>
        <dbReference type="Proteomes" id="UP000807504"/>
    </source>
</evidence>
<comment type="caution">
    <text evidence="1">The sequence shown here is derived from an EMBL/GenBank/DDBJ whole genome shotgun (WGS) entry which is preliminary data.</text>
</comment>
<sequence length="95" mass="11404">MKDSHFVLQGIEWERFPFLLCLVEMEEIDVRIQRFLREWTGYLHDRTHVRSLEEVILEMLYKQLVDVSSEFIDLTRSSDLRGSSDLAKEIFFSSF</sequence>
<keyword evidence="2" id="KW-1185">Reference proteome</keyword>
<reference evidence="1" key="2">
    <citation type="submission" date="2020-06" db="EMBL/GenBank/DDBJ databases">
        <authorList>
            <person name="Sheffer M."/>
        </authorList>
    </citation>
    <scope>NUCLEOTIDE SEQUENCE</scope>
</reference>
<organism evidence="1 2">
    <name type="scientific">Argiope bruennichi</name>
    <name type="common">Wasp spider</name>
    <name type="synonym">Aranea bruennichi</name>
    <dbReference type="NCBI Taxonomy" id="94029"/>
    <lineage>
        <taxon>Eukaryota</taxon>
        <taxon>Metazoa</taxon>
        <taxon>Ecdysozoa</taxon>
        <taxon>Arthropoda</taxon>
        <taxon>Chelicerata</taxon>
        <taxon>Arachnida</taxon>
        <taxon>Araneae</taxon>
        <taxon>Araneomorphae</taxon>
        <taxon>Entelegynae</taxon>
        <taxon>Araneoidea</taxon>
        <taxon>Araneidae</taxon>
        <taxon>Argiope</taxon>
    </lineage>
</organism>
<dbReference type="Proteomes" id="UP000807504">
    <property type="component" value="Unassembled WGS sequence"/>
</dbReference>
<dbReference type="AlphaFoldDB" id="A0A8T0FC84"/>
<dbReference type="EMBL" id="JABXBU010000015">
    <property type="protein sequence ID" value="KAF8787039.1"/>
    <property type="molecule type" value="Genomic_DNA"/>
</dbReference>
<protein>
    <submittedName>
        <fullName evidence="1">Uncharacterized protein</fullName>
    </submittedName>
</protein>
<gene>
    <name evidence="1" type="ORF">HNY73_008675</name>
</gene>